<comment type="caution">
    <text evidence="1">The sequence shown here is derived from an EMBL/GenBank/DDBJ whole genome shotgun (WGS) entry which is preliminary data.</text>
</comment>
<proteinExistence type="predicted"/>
<organism evidence="1 2">
    <name type="scientific">Mesorhizobium captivum</name>
    <dbReference type="NCBI Taxonomy" id="3072319"/>
    <lineage>
        <taxon>Bacteria</taxon>
        <taxon>Pseudomonadati</taxon>
        <taxon>Pseudomonadota</taxon>
        <taxon>Alphaproteobacteria</taxon>
        <taxon>Hyphomicrobiales</taxon>
        <taxon>Phyllobacteriaceae</taxon>
        <taxon>Mesorhizobium</taxon>
    </lineage>
</organism>
<dbReference type="Proteomes" id="UP001271249">
    <property type="component" value="Unassembled WGS sequence"/>
</dbReference>
<keyword evidence="2" id="KW-1185">Reference proteome</keyword>
<evidence type="ECO:0000313" key="1">
    <source>
        <dbReference type="EMBL" id="MDX8494609.1"/>
    </source>
</evidence>
<dbReference type="EMBL" id="JAVIJC010000028">
    <property type="protein sequence ID" value="MDX8494609.1"/>
    <property type="molecule type" value="Genomic_DNA"/>
</dbReference>
<name>A0ABU4Z5V1_9HYPH</name>
<reference evidence="1 2" key="1">
    <citation type="submission" date="2023-08" db="EMBL/GenBank/DDBJ databases">
        <title>Implementing the SeqCode for naming new Mesorhizobium species isolated from Vachellia karroo root nodules.</title>
        <authorList>
            <person name="Van Lill M."/>
        </authorList>
    </citation>
    <scope>NUCLEOTIDE SEQUENCE [LARGE SCALE GENOMIC DNA]</scope>
    <source>
        <strain evidence="1 2">VK22B</strain>
    </source>
</reference>
<protein>
    <submittedName>
        <fullName evidence="1">Uncharacterized protein</fullName>
    </submittedName>
</protein>
<accession>A0ABU4Z5V1</accession>
<sequence>MFELDALREAFRRSVHENNVTEVQWAEHAELFVKGMIRKESRAVQT</sequence>
<gene>
    <name evidence="1" type="ORF">RFN29_23845</name>
</gene>
<dbReference type="RefSeq" id="WP_320228430.1">
    <property type="nucleotide sequence ID" value="NZ_JAVIJB010000034.1"/>
</dbReference>
<evidence type="ECO:0000313" key="2">
    <source>
        <dbReference type="Proteomes" id="UP001271249"/>
    </source>
</evidence>